<dbReference type="HOGENOM" id="CLU_201197_0_0_10"/>
<dbReference type="STRING" id="242619.PG_0297"/>
<organism evidence="1 2">
    <name type="scientific">Porphyromonas gingivalis (strain ATCC BAA-308 / W83)</name>
    <dbReference type="NCBI Taxonomy" id="242619"/>
    <lineage>
        <taxon>Bacteria</taxon>
        <taxon>Pseudomonadati</taxon>
        <taxon>Bacteroidota</taxon>
        <taxon>Bacteroidia</taxon>
        <taxon>Bacteroidales</taxon>
        <taxon>Porphyromonadaceae</taxon>
        <taxon>Porphyromonas</taxon>
    </lineage>
</organism>
<name>Q7MXA9_PORGI</name>
<dbReference type="Proteomes" id="UP000000588">
    <property type="component" value="Chromosome"/>
</dbReference>
<evidence type="ECO:0000313" key="1">
    <source>
        <dbReference type="EMBL" id="AAQ65515.1"/>
    </source>
</evidence>
<dbReference type="KEGG" id="pgi:PG_0297"/>
<sequence length="73" mass="8619">MNFVREILCCRLAASDFVYKILCRRLAARNFSRKIVITRLQRGIYRGRLPVAERRPLLISIKDMQPANWLKSL</sequence>
<evidence type="ECO:0000313" key="2">
    <source>
        <dbReference type="Proteomes" id="UP000000588"/>
    </source>
</evidence>
<gene>
    <name evidence="1" type="ordered locus">PG_0297</name>
</gene>
<dbReference type="BioCyc" id="PGIN242619:G1G02-281-MONOMER"/>
<keyword evidence="2" id="KW-1185">Reference proteome</keyword>
<dbReference type="EMBL" id="AE015924">
    <property type="protein sequence ID" value="AAQ65515.1"/>
    <property type="molecule type" value="Genomic_DNA"/>
</dbReference>
<accession>Q7MXA9</accession>
<proteinExistence type="predicted"/>
<protein>
    <submittedName>
        <fullName evidence="1">Uncharacterized protein</fullName>
    </submittedName>
</protein>
<dbReference type="EnsemblBacteria" id="AAQ65515">
    <property type="protein sequence ID" value="AAQ65515"/>
    <property type="gene ID" value="PG_0297"/>
</dbReference>
<dbReference type="AlphaFoldDB" id="Q7MXA9"/>
<reference evidence="1 2" key="1">
    <citation type="journal article" date="2003" name="J. Bacteriol.">
        <title>Complete genome sequence of the oral pathogenic bacterium Porphyromonas gingivalis strain W83.</title>
        <authorList>
            <person name="Nelson K."/>
            <person name="Fleishmann R."/>
            <person name="DeBoy R."/>
            <person name="Paulsen I."/>
            <person name="Fouts D."/>
            <person name="Eisen J."/>
            <person name="Daugherty S."/>
            <person name="Dodson R."/>
            <person name="Durkin A."/>
            <person name="Gwinn M."/>
            <person name="Haft D."/>
            <person name="Kolonay J."/>
            <person name="Nelson W."/>
            <person name="White O."/>
            <person name="Mason T."/>
            <person name="Tallon L."/>
            <person name="Gray J."/>
            <person name="Granger D."/>
            <person name="Tettelin H."/>
            <person name="Dong H."/>
            <person name="Galvin J."/>
            <person name="Duncan M."/>
            <person name="Dewhirst F."/>
            <person name="Fraser C."/>
        </authorList>
    </citation>
    <scope>NUCLEOTIDE SEQUENCE [LARGE SCALE GENOMIC DNA]</scope>
    <source>
        <strain evidence="2">ATCC BAA-308 / W83</strain>
    </source>
</reference>